<feature type="transmembrane region" description="Helical" evidence="8">
    <location>
        <begin position="253"/>
        <end position="275"/>
    </location>
</feature>
<feature type="transmembrane region" description="Helical" evidence="8">
    <location>
        <begin position="148"/>
        <end position="171"/>
    </location>
</feature>
<accession>A0A2C9D9E3</accession>
<comment type="similarity">
    <text evidence="2 8">Belongs to the binding-protein-dependent transport system permease family.</text>
</comment>
<gene>
    <name evidence="10" type="primary">sugA_3</name>
    <name evidence="10" type="ORF">HDIA_3249</name>
</gene>
<dbReference type="OrthoDB" id="3810889at2"/>
<dbReference type="KEGG" id="hdi:HDIA_3249"/>
<sequence length="284" mass="30848">MNNVRTLPYLLLLPATAFLLVFFLLPFFGVAVEAFTGPGGELGFANFQSIAFDWKFWPAITNTLTLTALVVPIQLALALAMASLVMSLKAGRDVVLYIFTIPLGISDLAAGIVWLAILEQNGFLNGFLHALGLIDGPQNLLTYNNLPALFVAVVAAEIWRATAIILVILVAGMGLIPKEYHEAAEVFGAGRWTRFRKITLPLLRPSLQTALILRVILSFEVFAVVAVLAGSNLPVLMGETFEWQFNLQDSKGAAAYAMIVLGLSIAFTVAILWLLRDRTKGETA</sequence>
<evidence type="ECO:0000259" key="9">
    <source>
        <dbReference type="PROSITE" id="PS50928"/>
    </source>
</evidence>
<dbReference type="Pfam" id="PF00528">
    <property type="entry name" value="BPD_transp_1"/>
    <property type="match status" value="1"/>
</dbReference>
<dbReference type="Gene3D" id="1.10.3720.10">
    <property type="entry name" value="MetI-like"/>
    <property type="match status" value="1"/>
</dbReference>
<feature type="transmembrane region" description="Helical" evidence="8">
    <location>
        <begin position="58"/>
        <end position="82"/>
    </location>
</feature>
<dbReference type="CDD" id="cd06261">
    <property type="entry name" value="TM_PBP2"/>
    <property type="match status" value="1"/>
</dbReference>
<feature type="domain" description="ABC transmembrane type-1" evidence="9">
    <location>
        <begin position="60"/>
        <end position="271"/>
    </location>
</feature>
<evidence type="ECO:0000256" key="7">
    <source>
        <dbReference type="ARBA" id="ARBA00023136"/>
    </source>
</evidence>
<dbReference type="PANTHER" id="PTHR43227">
    <property type="entry name" value="BLL4140 PROTEIN"/>
    <property type="match status" value="1"/>
</dbReference>
<evidence type="ECO:0000256" key="5">
    <source>
        <dbReference type="ARBA" id="ARBA00022692"/>
    </source>
</evidence>
<evidence type="ECO:0000256" key="4">
    <source>
        <dbReference type="ARBA" id="ARBA00022475"/>
    </source>
</evidence>
<evidence type="ECO:0000313" key="11">
    <source>
        <dbReference type="Proteomes" id="UP000223606"/>
    </source>
</evidence>
<dbReference type="GO" id="GO:0005886">
    <property type="term" value="C:plasma membrane"/>
    <property type="evidence" value="ECO:0007669"/>
    <property type="project" value="UniProtKB-SubCell"/>
</dbReference>
<evidence type="ECO:0000256" key="6">
    <source>
        <dbReference type="ARBA" id="ARBA00022989"/>
    </source>
</evidence>
<dbReference type="Proteomes" id="UP000223606">
    <property type="component" value="Chromosome 1"/>
</dbReference>
<evidence type="ECO:0000256" key="1">
    <source>
        <dbReference type="ARBA" id="ARBA00004651"/>
    </source>
</evidence>
<evidence type="ECO:0000256" key="2">
    <source>
        <dbReference type="ARBA" id="ARBA00009306"/>
    </source>
</evidence>
<keyword evidence="5 8" id="KW-0812">Transmembrane</keyword>
<feature type="transmembrane region" description="Helical" evidence="8">
    <location>
        <begin position="211"/>
        <end position="233"/>
    </location>
</feature>
<comment type="subcellular location">
    <subcellularLocation>
        <location evidence="1 8">Cell membrane</location>
        <topology evidence="1 8">Multi-pass membrane protein</topology>
    </subcellularLocation>
</comment>
<dbReference type="EMBL" id="LT960614">
    <property type="protein sequence ID" value="SON56790.1"/>
    <property type="molecule type" value="Genomic_DNA"/>
</dbReference>
<dbReference type="PROSITE" id="PS50928">
    <property type="entry name" value="ABC_TM1"/>
    <property type="match status" value="1"/>
</dbReference>
<dbReference type="InterPro" id="IPR035906">
    <property type="entry name" value="MetI-like_sf"/>
</dbReference>
<evidence type="ECO:0000313" key="10">
    <source>
        <dbReference type="EMBL" id="SON56790.1"/>
    </source>
</evidence>
<dbReference type="GO" id="GO:0055085">
    <property type="term" value="P:transmembrane transport"/>
    <property type="evidence" value="ECO:0007669"/>
    <property type="project" value="InterPro"/>
</dbReference>
<reference evidence="11" key="1">
    <citation type="submission" date="2017-09" db="EMBL/GenBank/DDBJ databases">
        <title>Genome sequence of Nannocystis excedens DSM 71.</title>
        <authorList>
            <person name="Blom J."/>
        </authorList>
    </citation>
    <scope>NUCLEOTIDE SEQUENCE [LARGE SCALE GENOMIC DNA]</scope>
    <source>
        <strain evidence="11">type strain: E19</strain>
    </source>
</reference>
<dbReference type="SUPFAM" id="SSF161098">
    <property type="entry name" value="MetI-like"/>
    <property type="match status" value="1"/>
</dbReference>
<keyword evidence="6 8" id="KW-1133">Transmembrane helix</keyword>
<dbReference type="InterPro" id="IPR000515">
    <property type="entry name" value="MetI-like"/>
</dbReference>
<dbReference type="PANTHER" id="PTHR43227:SF11">
    <property type="entry name" value="BLL4140 PROTEIN"/>
    <property type="match status" value="1"/>
</dbReference>
<evidence type="ECO:0000256" key="8">
    <source>
        <dbReference type="RuleBase" id="RU363032"/>
    </source>
</evidence>
<keyword evidence="11" id="KW-1185">Reference proteome</keyword>
<keyword evidence="4" id="KW-1003">Cell membrane</keyword>
<keyword evidence="3 8" id="KW-0813">Transport</keyword>
<name>A0A2C9D9E3_9HYPH</name>
<dbReference type="RefSeq" id="WP_099557132.1">
    <property type="nucleotide sequence ID" value="NZ_LT960614.1"/>
</dbReference>
<protein>
    <submittedName>
        <fullName evidence="10">Trehalose transport system permease protein SugA</fullName>
    </submittedName>
</protein>
<organism evidence="10 11">
    <name type="scientific">Hartmannibacter diazotrophicus</name>
    <dbReference type="NCBI Taxonomy" id="1482074"/>
    <lineage>
        <taxon>Bacteria</taxon>
        <taxon>Pseudomonadati</taxon>
        <taxon>Pseudomonadota</taxon>
        <taxon>Alphaproteobacteria</taxon>
        <taxon>Hyphomicrobiales</taxon>
        <taxon>Pleomorphomonadaceae</taxon>
        <taxon>Hartmannibacter</taxon>
    </lineage>
</organism>
<dbReference type="InterPro" id="IPR050809">
    <property type="entry name" value="UgpAE/MalFG_permease"/>
</dbReference>
<dbReference type="AlphaFoldDB" id="A0A2C9D9E3"/>
<evidence type="ECO:0000256" key="3">
    <source>
        <dbReference type="ARBA" id="ARBA00022448"/>
    </source>
</evidence>
<keyword evidence="7 8" id="KW-0472">Membrane</keyword>
<feature type="transmembrane region" description="Helical" evidence="8">
    <location>
        <begin position="94"/>
        <end position="117"/>
    </location>
</feature>
<proteinExistence type="inferred from homology"/>